<proteinExistence type="predicted"/>
<sequence length="72" mass="7274">MGATKIIGILLLVAGAAALALGGFSYTKDTTVAKVGPVELSAKETEHVNLPVWLGVGAIAIGGLLLVFGRKN</sequence>
<evidence type="ECO:0000313" key="2">
    <source>
        <dbReference type="EMBL" id="MFG6414261.1"/>
    </source>
</evidence>
<accession>A0ABW7ELD1</accession>
<keyword evidence="1" id="KW-1133">Transmembrane helix</keyword>
<protein>
    <recommendedName>
        <fullName evidence="4">LPXTG-motif cell wall anchor domain-containing protein</fullName>
    </recommendedName>
</protein>
<evidence type="ECO:0000256" key="1">
    <source>
        <dbReference type="SAM" id="Phobius"/>
    </source>
</evidence>
<feature type="transmembrane region" description="Helical" evidence="1">
    <location>
        <begin position="51"/>
        <end position="69"/>
    </location>
</feature>
<dbReference type="Proteomes" id="UP001606300">
    <property type="component" value="Unassembled WGS sequence"/>
</dbReference>
<name>A0ABW7ELD1_9BURK</name>
<reference evidence="2 3" key="1">
    <citation type="submission" date="2024-09" db="EMBL/GenBank/DDBJ databases">
        <title>Novel species of the genus Pelomonas and Roseateles isolated from streams.</title>
        <authorList>
            <person name="Lu H."/>
        </authorList>
    </citation>
    <scope>NUCLEOTIDE SEQUENCE [LARGE SCALE GENOMIC DNA]</scope>
    <source>
        <strain evidence="2 3">DC23W</strain>
    </source>
</reference>
<comment type="caution">
    <text evidence="2">The sequence shown here is derived from an EMBL/GenBank/DDBJ whole genome shotgun (WGS) entry which is preliminary data.</text>
</comment>
<gene>
    <name evidence="2" type="ORF">ACG02S_10150</name>
</gene>
<keyword evidence="3" id="KW-1185">Reference proteome</keyword>
<keyword evidence="1" id="KW-0472">Membrane</keyword>
<dbReference type="RefSeq" id="WP_394470340.1">
    <property type="nucleotide sequence ID" value="NZ_JBIGHY010000003.1"/>
</dbReference>
<organism evidence="2 3">
    <name type="scientific">Pelomonas dachongensis</name>
    <dbReference type="NCBI Taxonomy" id="3299029"/>
    <lineage>
        <taxon>Bacteria</taxon>
        <taxon>Pseudomonadati</taxon>
        <taxon>Pseudomonadota</taxon>
        <taxon>Betaproteobacteria</taxon>
        <taxon>Burkholderiales</taxon>
        <taxon>Sphaerotilaceae</taxon>
        <taxon>Roseateles</taxon>
    </lineage>
</organism>
<evidence type="ECO:0000313" key="3">
    <source>
        <dbReference type="Proteomes" id="UP001606300"/>
    </source>
</evidence>
<evidence type="ECO:0008006" key="4">
    <source>
        <dbReference type="Google" id="ProtNLM"/>
    </source>
</evidence>
<dbReference type="EMBL" id="JBIGHY010000003">
    <property type="protein sequence ID" value="MFG6414261.1"/>
    <property type="molecule type" value="Genomic_DNA"/>
</dbReference>
<keyword evidence="1" id="KW-0812">Transmembrane</keyword>